<name>A0A2A2FLP1_9EURY</name>
<dbReference type="GO" id="GO:0009881">
    <property type="term" value="F:photoreceptor activity"/>
    <property type="evidence" value="ECO:0007669"/>
    <property type="project" value="UniProtKB-KW"/>
</dbReference>
<dbReference type="PROSITE" id="PS00327">
    <property type="entry name" value="BACTERIAL_OPSIN_RET"/>
    <property type="match status" value="1"/>
</dbReference>
<protein>
    <submittedName>
        <fullName evidence="13">Sensory rhodopsin-2</fullName>
    </submittedName>
</protein>
<feature type="transmembrane region" description="Helical" evidence="12">
    <location>
        <begin position="75"/>
        <end position="95"/>
    </location>
</feature>
<evidence type="ECO:0000256" key="10">
    <source>
        <dbReference type="ARBA" id="ARBA00023170"/>
    </source>
</evidence>
<keyword evidence="10" id="KW-0675">Receptor</keyword>
<dbReference type="RefSeq" id="WP_095635621.1">
    <property type="nucleotide sequence ID" value="NZ_NSKC01000001.1"/>
</dbReference>
<dbReference type="SUPFAM" id="SSF81321">
    <property type="entry name" value="Family A G protein-coupled receptor-like"/>
    <property type="match status" value="1"/>
</dbReference>
<keyword evidence="9 12" id="KW-0472">Membrane</keyword>
<accession>A0A2A2FLP1</accession>
<evidence type="ECO:0000256" key="7">
    <source>
        <dbReference type="ARBA" id="ARBA00022989"/>
    </source>
</evidence>
<evidence type="ECO:0000313" key="13">
    <source>
        <dbReference type="EMBL" id="PAU85509.1"/>
    </source>
</evidence>
<dbReference type="EMBL" id="NSKC01000001">
    <property type="protein sequence ID" value="PAU85509.1"/>
    <property type="molecule type" value="Genomic_DNA"/>
</dbReference>
<evidence type="ECO:0000256" key="8">
    <source>
        <dbReference type="ARBA" id="ARBA00022991"/>
    </source>
</evidence>
<feature type="transmembrane region" description="Helical" evidence="12">
    <location>
        <begin position="199"/>
        <end position="221"/>
    </location>
</feature>
<keyword evidence="8" id="KW-0157">Chromophore</keyword>
<sequence>MLADTTVWAWIGLLAMGAGTVPPLWAWYSRSSETGESHAVYYGTLAGVTGVAALAYLAMALGFGTVPTPGGDLPVARYVDWLITTPLLLLYLGLLARPSRRLLGGLIAVDVVIIAGGIAAVATVGTVSWVLFGVAAAAYAALVYGLLVSLPRSASAEADRVRAVFGTLRNITVVLWTLYPVVWLLAPTGFGLLTPATEMLVFVYLDIVSKVGFVVVAVAGADALDRLGAERGLGAGSEAASLDGGTAADSADGEHTTVLGDD</sequence>
<keyword evidence="6" id="KW-0681">Retinal protein</keyword>
<keyword evidence="5 12" id="KW-0812">Transmembrane</keyword>
<dbReference type="PANTHER" id="PTHR28286:SF2">
    <property type="entry name" value="BACTERIORHODOPSIN _OPSIN, NOPA (EUROFUNG)"/>
    <property type="match status" value="1"/>
</dbReference>
<evidence type="ECO:0000256" key="6">
    <source>
        <dbReference type="ARBA" id="ARBA00022925"/>
    </source>
</evidence>
<dbReference type="GO" id="GO:0007602">
    <property type="term" value="P:phototransduction"/>
    <property type="evidence" value="ECO:0007669"/>
    <property type="project" value="UniProtKB-KW"/>
</dbReference>
<keyword evidence="4" id="KW-0716">Sensory transduction</keyword>
<reference evidence="13 14" key="1">
    <citation type="submission" date="2017-08" db="EMBL/GenBank/DDBJ databases">
        <title>The strain WRN001 was isolated from Binhai saline alkaline soil, Tianjin, China.</title>
        <authorList>
            <person name="Liu D."/>
            <person name="Zhang G."/>
        </authorList>
    </citation>
    <scope>NUCLEOTIDE SEQUENCE [LARGE SCALE GENOMIC DNA]</scope>
    <source>
        <strain evidence="13 14">WN019</strain>
    </source>
</reference>
<feature type="transmembrane region" description="Helical" evidence="12">
    <location>
        <begin position="6"/>
        <end position="28"/>
    </location>
</feature>
<feature type="transmembrane region" description="Helical" evidence="12">
    <location>
        <begin position="40"/>
        <end position="63"/>
    </location>
</feature>
<dbReference type="Proteomes" id="UP000218083">
    <property type="component" value="Unassembled WGS sequence"/>
</dbReference>
<keyword evidence="7 12" id="KW-1133">Transmembrane helix</keyword>
<dbReference type="PROSITE" id="PS00950">
    <property type="entry name" value="BACTERIAL_OPSIN_1"/>
    <property type="match status" value="1"/>
</dbReference>
<dbReference type="AlphaFoldDB" id="A0A2A2FLP1"/>
<dbReference type="InterPro" id="IPR018229">
    <property type="entry name" value="Rhodopsin_retinal_BS"/>
</dbReference>
<feature type="region of interest" description="Disordered" evidence="11">
    <location>
        <begin position="238"/>
        <end position="262"/>
    </location>
</feature>
<organism evidence="13 14">
    <name type="scientific">Halorubrum salipaludis</name>
    <dbReference type="NCBI Taxonomy" id="2032630"/>
    <lineage>
        <taxon>Archaea</taxon>
        <taxon>Methanobacteriati</taxon>
        <taxon>Methanobacteriota</taxon>
        <taxon>Stenosarchaea group</taxon>
        <taxon>Halobacteria</taxon>
        <taxon>Halobacteriales</taxon>
        <taxon>Haloferacaceae</taxon>
        <taxon>Halorubrum</taxon>
    </lineage>
</organism>
<dbReference type="OrthoDB" id="330248at2157"/>
<dbReference type="Gene3D" id="1.20.1070.10">
    <property type="entry name" value="Rhodopsin 7-helix transmembrane proteins"/>
    <property type="match status" value="1"/>
</dbReference>
<dbReference type="PRINTS" id="PR00251">
    <property type="entry name" value="BACTRLOPSIN"/>
</dbReference>
<keyword evidence="14" id="KW-1185">Reference proteome</keyword>
<evidence type="ECO:0000256" key="1">
    <source>
        <dbReference type="ARBA" id="ARBA00004141"/>
    </source>
</evidence>
<dbReference type="GO" id="GO:0016020">
    <property type="term" value="C:membrane"/>
    <property type="evidence" value="ECO:0007669"/>
    <property type="project" value="UniProtKB-SubCell"/>
</dbReference>
<feature type="transmembrane region" description="Helical" evidence="12">
    <location>
        <begin position="171"/>
        <end position="193"/>
    </location>
</feature>
<feature type="transmembrane region" description="Helical" evidence="12">
    <location>
        <begin position="102"/>
        <end position="123"/>
    </location>
</feature>
<evidence type="ECO:0000256" key="2">
    <source>
        <dbReference type="ARBA" id="ARBA00008130"/>
    </source>
</evidence>
<comment type="subcellular location">
    <subcellularLocation>
        <location evidence="1">Membrane</location>
        <topology evidence="1">Multi-pass membrane protein</topology>
    </subcellularLocation>
</comment>
<evidence type="ECO:0000256" key="5">
    <source>
        <dbReference type="ARBA" id="ARBA00022692"/>
    </source>
</evidence>
<evidence type="ECO:0000313" key="14">
    <source>
        <dbReference type="Proteomes" id="UP000218083"/>
    </source>
</evidence>
<evidence type="ECO:0000256" key="3">
    <source>
        <dbReference type="ARBA" id="ARBA00022543"/>
    </source>
</evidence>
<keyword evidence="3" id="KW-0600">Photoreceptor protein</keyword>
<dbReference type="PANTHER" id="PTHR28286">
    <property type="match status" value="1"/>
</dbReference>
<evidence type="ECO:0000256" key="4">
    <source>
        <dbReference type="ARBA" id="ARBA00022606"/>
    </source>
</evidence>
<proteinExistence type="inferred from homology"/>
<feature type="transmembrane region" description="Helical" evidence="12">
    <location>
        <begin position="129"/>
        <end position="150"/>
    </location>
</feature>
<evidence type="ECO:0000256" key="9">
    <source>
        <dbReference type="ARBA" id="ARBA00023136"/>
    </source>
</evidence>
<gene>
    <name evidence="13" type="ORF">CK500_02230</name>
</gene>
<evidence type="ECO:0000256" key="11">
    <source>
        <dbReference type="SAM" id="MobiDB-lite"/>
    </source>
</evidence>
<dbReference type="SMART" id="SM01021">
    <property type="entry name" value="Bac_rhodopsin"/>
    <property type="match status" value="1"/>
</dbReference>
<comment type="similarity">
    <text evidence="2">Belongs to the archaeal/bacterial/fungal opsin family.</text>
</comment>
<dbReference type="GO" id="GO:0005216">
    <property type="term" value="F:monoatomic ion channel activity"/>
    <property type="evidence" value="ECO:0007669"/>
    <property type="project" value="InterPro"/>
</dbReference>
<dbReference type="InterPro" id="IPR001425">
    <property type="entry name" value="Arc/bac/fun_rhodopsins"/>
</dbReference>
<comment type="caution">
    <text evidence="13">The sequence shown here is derived from an EMBL/GenBank/DDBJ whole genome shotgun (WGS) entry which is preliminary data.</text>
</comment>
<evidence type="ECO:0000256" key="12">
    <source>
        <dbReference type="SAM" id="Phobius"/>
    </source>
</evidence>
<dbReference type="Pfam" id="PF01036">
    <property type="entry name" value="Bac_rhodopsin"/>
    <property type="match status" value="1"/>
</dbReference>